<sequence>MKFAASLVVALLSGVALASPFAKRTATGVINDISTVAADFDTIGQNIQTFTGTVAQGLALVAELVKVDADIKTATSEAKSTGTLDTGDSETIASDATILGVQIVGILTDLDAKNATVKSAGQNAEFEAALKTLQPDADALFAALQTTIAAPSTEFITSARASVASAFATAIALF</sequence>
<dbReference type="AlphaFoldDB" id="A0A6A4HHW7"/>
<keyword evidence="3" id="KW-1185">Reference proteome</keyword>
<feature type="chain" id="PRO_5025368583" description="Hydrophobic surface binding protein" evidence="1">
    <location>
        <begin position="19"/>
        <end position="174"/>
    </location>
</feature>
<dbReference type="EMBL" id="ML769500">
    <property type="protein sequence ID" value="KAE9397250.1"/>
    <property type="molecule type" value="Genomic_DNA"/>
</dbReference>
<keyword evidence="1" id="KW-0732">Signal</keyword>
<dbReference type="PANTHER" id="PTHR38123">
    <property type="entry name" value="CELL WALL SERINE-THREONINE-RICH GALACTOMANNOPROTEIN MP1 (AFU_ORTHOLOGUE AFUA_4G03240)"/>
    <property type="match status" value="1"/>
</dbReference>
<dbReference type="Pfam" id="PF12296">
    <property type="entry name" value="HsbA"/>
    <property type="match status" value="1"/>
</dbReference>
<dbReference type="Proteomes" id="UP000799118">
    <property type="component" value="Unassembled WGS sequence"/>
</dbReference>
<dbReference type="InterPro" id="IPR021054">
    <property type="entry name" value="Cell_wall_mannoprotein_1"/>
</dbReference>
<evidence type="ECO:0000256" key="1">
    <source>
        <dbReference type="SAM" id="SignalP"/>
    </source>
</evidence>
<gene>
    <name evidence="2" type="ORF">BT96DRAFT_995969</name>
</gene>
<dbReference type="GO" id="GO:0005576">
    <property type="term" value="C:extracellular region"/>
    <property type="evidence" value="ECO:0007669"/>
    <property type="project" value="TreeGrafter"/>
</dbReference>
<evidence type="ECO:0000313" key="2">
    <source>
        <dbReference type="EMBL" id="KAE9397250.1"/>
    </source>
</evidence>
<organism evidence="2 3">
    <name type="scientific">Gymnopus androsaceus JB14</name>
    <dbReference type="NCBI Taxonomy" id="1447944"/>
    <lineage>
        <taxon>Eukaryota</taxon>
        <taxon>Fungi</taxon>
        <taxon>Dikarya</taxon>
        <taxon>Basidiomycota</taxon>
        <taxon>Agaricomycotina</taxon>
        <taxon>Agaricomycetes</taxon>
        <taxon>Agaricomycetidae</taxon>
        <taxon>Agaricales</taxon>
        <taxon>Marasmiineae</taxon>
        <taxon>Omphalotaceae</taxon>
        <taxon>Gymnopus</taxon>
    </lineage>
</organism>
<evidence type="ECO:0008006" key="4">
    <source>
        <dbReference type="Google" id="ProtNLM"/>
    </source>
</evidence>
<feature type="signal peptide" evidence="1">
    <location>
        <begin position="1"/>
        <end position="18"/>
    </location>
</feature>
<accession>A0A6A4HHW7</accession>
<dbReference type="OrthoDB" id="3485059at2759"/>
<evidence type="ECO:0000313" key="3">
    <source>
        <dbReference type="Proteomes" id="UP000799118"/>
    </source>
</evidence>
<name>A0A6A4HHW7_9AGAR</name>
<reference evidence="2" key="1">
    <citation type="journal article" date="2019" name="Environ. Microbiol.">
        <title>Fungal ecological strategies reflected in gene transcription - a case study of two litter decomposers.</title>
        <authorList>
            <person name="Barbi F."/>
            <person name="Kohler A."/>
            <person name="Barry K."/>
            <person name="Baskaran P."/>
            <person name="Daum C."/>
            <person name="Fauchery L."/>
            <person name="Ihrmark K."/>
            <person name="Kuo A."/>
            <person name="LaButti K."/>
            <person name="Lipzen A."/>
            <person name="Morin E."/>
            <person name="Grigoriev I.V."/>
            <person name="Henrissat B."/>
            <person name="Lindahl B."/>
            <person name="Martin F."/>
        </authorList>
    </citation>
    <scope>NUCLEOTIDE SEQUENCE</scope>
    <source>
        <strain evidence="2">JB14</strain>
    </source>
</reference>
<dbReference type="PANTHER" id="PTHR38123:SF1">
    <property type="entry name" value="HYDROPHOBIC SURFACE BINDING PROTEIN"/>
    <property type="match status" value="1"/>
</dbReference>
<protein>
    <recommendedName>
        <fullName evidence="4">Hydrophobic surface binding protein</fullName>
    </recommendedName>
</protein>
<proteinExistence type="predicted"/>